<comment type="caution">
    <text evidence="9">The sequence shown here is derived from an EMBL/GenBank/DDBJ whole genome shotgun (WGS) entry which is preliminary data.</text>
</comment>
<feature type="transmembrane region" description="Helical" evidence="7">
    <location>
        <begin position="231"/>
        <end position="255"/>
    </location>
</feature>
<feature type="transmembrane region" description="Helical" evidence="7">
    <location>
        <begin position="261"/>
        <end position="283"/>
    </location>
</feature>
<name>A0A3A8MDM3_9BACT</name>
<dbReference type="SUPFAM" id="SSF103473">
    <property type="entry name" value="MFS general substrate transporter"/>
    <property type="match status" value="1"/>
</dbReference>
<keyword evidence="3" id="KW-1003">Cell membrane</keyword>
<keyword evidence="5 7" id="KW-1133">Transmembrane helix</keyword>
<dbReference type="InterPro" id="IPR010290">
    <property type="entry name" value="TM_effector"/>
</dbReference>
<evidence type="ECO:0000259" key="8">
    <source>
        <dbReference type="PROSITE" id="PS50850"/>
    </source>
</evidence>
<dbReference type="GO" id="GO:0005886">
    <property type="term" value="C:plasma membrane"/>
    <property type="evidence" value="ECO:0007669"/>
    <property type="project" value="UniProtKB-SubCell"/>
</dbReference>
<dbReference type="Pfam" id="PF05977">
    <property type="entry name" value="MFS_3"/>
    <property type="match status" value="1"/>
</dbReference>
<feature type="transmembrane region" description="Helical" evidence="7">
    <location>
        <begin position="112"/>
        <end position="138"/>
    </location>
</feature>
<keyword evidence="2" id="KW-0813">Transport</keyword>
<dbReference type="Gene3D" id="1.20.1250.20">
    <property type="entry name" value="MFS general substrate transporter like domains"/>
    <property type="match status" value="2"/>
</dbReference>
<dbReference type="InterPro" id="IPR020846">
    <property type="entry name" value="MFS_dom"/>
</dbReference>
<feature type="transmembrane region" description="Helical" evidence="7">
    <location>
        <begin position="295"/>
        <end position="312"/>
    </location>
</feature>
<reference evidence="10" key="1">
    <citation type="submission" date="2018-09" db="EMBL/GenBank/DDBJ databases">
        <authorList>
            <person name="Livingstone P.G."/>
            <person name="Whitworth D.E."/>
        </authorList>
    </citation>
    <scope>NUCLEOTIDE SEQUENCE [LARGE SCALE GENOMIC DNA]</scope>
    <source>
        <strain evidence="10">CA040B</strain>
    </source>
</reference>
<keyword evidence="6 7" id="KW-0472">Membrane</keyword>
<comment type="subcellular location">
    <subcellularLocation>
        <location evidence="1">Cell membrane</location>
        <topology evidence="1">Multi-pass membrane protein</topology>
    </subcellularLocation>
</comment>
<feature type="transmembrane region" description="Helical" evidence="7">
    <location>
        <begin position="379"/>
        <end position="397"/>
    </location>
</feature>
<dbReference type="OrthoDB" id="5494559at2"/>
<feature type="transmembrane region" description="Helical" evidence="7">
    <location>
        <begin position="318"/>
        <end position="341"/>
    </location>
</feature>
<feature type="domain" description="Major facilitator superfamily (MFS) profile" evidence="8">
    <location>
        <begin position="20"/>
        <end position="407"/>
    </location>
</feature>
<feature type="transmembrane region" description="Helical" evidence="7">
    <location>
        <begin position="181"/>
        <end position="199"/>
    </location>
</feature>
<evidence type="ECO:0000313" key="9">
    <source>
        <dbReference type="EMBL" id="RKH27441.1"/>
    </source>
</evidence>
<feature type="transmembrane region" description="Helical" evidence="7">
    <location>
        <begin position="353"/>
        <end position="373"/>
    </location>
</feature>
<evidence type="ECO:0000256" key="3">
    <source>
        <dbReference type="ARBA" id="ARBA00022475"/>
    </source>
</evidence>
<feature type="transmembrane region" description="Helical" evidence="7">
    <location>
        <begin position="58"/>
        <end position="78"/>
    </location>
</feature>
<gene>
    <name evidence="9" type="ORF">D7X12_40700</name>
</gene>
<dbReference type="RefSeq" id="WP_120630483.1">
    <property type="nucleotide sequence ID" value="NZ_RAWG01000565.1"/>
</dbReference>
<dbReference type="AlphaFoldDB" id="A0A3A8MDM3"/>
<organism evidence="9 10">
    <name type="scientific">Corallococcus sicarius</name>
    <dbReference type="NCBI Taxonomy" id="2316726"/>
    <lineage>
        <taxon>Bacteria</taxon>
        <taxon>Pseudomonadati</taxon>
        <taxon>Myxococcota</taxon>
        <taxon>Myxococcia</taxon>
        <taxon>Myxococcales</taxon>
        <taxon>Cystobacterineae</taxon>
        <taxon>Myxococcaceae</taxon>
        <taxon>Corallococcus</taxon>
    </lineage>
</organism>
<evidence type="ECO:0000256" key="1">
    <source>
        <dbReference type="ARBA" id="ARBA00004651"/>
    </source>
</evidence>
<dbReference type="PANTHER" id="PTHR23513:SF11">
    <property type="entry name" value="STAPHYLOFERRIN A TRANSPORTER"/>
    <property type="match status" value="1"/>
</dbReference>
<evidence type="ECO:0000256" key="2">
    <source>
        <dbReference type="ARBA" id="ARBA00022448"/>
    </source>
</evidence>
<dbReference type="PROSITE" id="PS50850">
    <property type="entry name" value="MFS"/>
    <property type="match status" value="1"/>
</dbReference>
<evidence type="ECO:0000256" key="7">
    <source>
        <dbReference type="SAM" id="Phobius"/>
    </source>
</evidence>
<evidence type="ECO:0000313" key="10">
    <source>
        <dbReference type="Proteomes" id="UP000273405"/>
    </source>
</evidence>
<dbReference type="PANTHER" id="PTHR23513">
    <property type="entry name" value="INTEGRAL MEMBRANE EFFLUX PROTEIN-RELATED"/>
    <property type="match status" value="1"/>
</dbReference>
<proteinExistence type="predicted"/>
<accession>A0A3A8MDM3</accession>
<dbReference type="InterPro" id="IPR036259">
    <property type="entry name" value="MFS_trans_sf"/>
</dbReference>
<evidence type="ECO:0000256" key="4">
    <source>
        <dbReference type="ARBA" id="ARBA00022692"/>
    </source>
</evidence>
<protein>
    <submittedName>
        <fullName evidence="9">MFS transporter</fullName>
    </submittedName>
</protein>
<feature type="transmembrane region" description="Helical" evidence="7">
    <location>
        <begin position="21"/>
        <end position="46"/>
    </location>
</feature>
<keyword evidence="4 7" id="KW-0812">Transmembrane</keyword>
<dbReference type="EMBL" id="RAWG01000565">
    <property type="protein sequence ID" value="RKH27441.1"/>
    <property type="molecule type" value="Genomic_DNA"/>
</dbReference>
<dbReference type="CDD" id="cd06173">
    <property type="entry name" value="MFS_MefA_like"/>
    <property type="match status" value="1"/>
</dbReference>
<sequence length="425" mass="44608">MPSSHRLPRLASLRPFEHPGYFAVWLGALVSNIGTWMETVAMGVYVTQTTGRAESTGAIVALSFLPAVILSPVGGALADRFDRRAYAAFGAVLQAALAGVLTVLAFRGQLTVPVIGVISFLNGCVSTLTYPAFGALLAELVPPEELHLSTSLNSAQFNLGRILGPTLAAVVLQAGGPAWALFANTLSFFAVLVALSRVVPPARDAAAKLEPLWAGIRRGITVARDDEDISLVLAATFFVAALVAPFIGLVPVFAIRELGQGAAATSLLVTCQGAGAVTAALGVGTLAELFGQRKLRGYAATSIAALSGIYWLAPTLQVAAVCIFFLGANYLVLMSSLSASCQNRVPRQLQARMGSLYSMVLGAGYALGVWVQGALADRVGLRFVTLSTSAIFLALVLTTRLLRPARFENEHTLQAEVQPFSDNAH</sequence>
<evidence type="ECO:0000256" key="6">
    <source>
        <dbReference type="ARBA" id="ARBA00023136"/>
    </source>
</evidence>
<dbReference type="GO" id="GO:0022857">
    <property type="term" value="F:transmembrane transporter activity"/>
    <property type="evidence" value="ECO:0007669"/>
    <property type="project" value="InterPro"/>
</dbReference>
<keyword evidence="10" id="KW-1185">Reference proteome</keyword>
<feature type="transmembrane region" description="Helical" evidence="7">
    <location>
        <begin position="85"/>
        <end position="106"/>
    </location>
</feature>
<evidence type="ECO:0000256" key="5">
    <source>
        <dbReference type="ARBA" id="ARBA00022989"/>
    </source>
</evidence>
<dbReference type="Proteomes" id="UP000273405">
    <property type="component" value="Unassembled WGS sequence"/>
</dbReference>